<feature type="compositionally biased region" description="Polar residues" evidence="2">
    <location>
        <begin position="126"/>
        <end position="139"/>
    </location>
</feature>
<proteinExistence type="predicted"/>
<dbReference type="PATRIC" id="fig|49338.4.peg.5581"/>
<evidence type="ECO:0000256" key="1">
    <source>
        <dbReference type="SAM" id="Coils"/>
    </source>
</evidence>
<sequence>MGRNISIAISVQDKFTTKITTMREVTKNFNADLGNLSSMLGTLSKTEINVKVSTKKASEDLRKLETRFKEVGESSVGIAAGINQINFENARKSLGLFRNDIHDTEKDAKNLDETTGKIGKAGVSDTEGTSKTGVSSTRNGGKADLLSNLAEAGIAKFSEDIALIADATLGSALGPDASNTIQHTASGAVSGAAMGSMIGGLPGVAIGAIAGGLIGLFGGKSENFKKEDEIFKSSVREQYEDVKQNEADTLTRGIAVAGSRDQERLDLRRTSDHLKTAEAAQNTESYQELMSRLEETQSSIDAAMGEGYIRERKKGIEEQIKYFEGESGKKLKDANRMVGEHKASLENEREEAMRNATDAMLNSDEYKKAAAEGNGAEMGKLLAVAQANGENEYKAGEGYQMQLATDLELIKKLREEQSLKDEY</sequence>
<evidence type="ECO:0000256" key="2">
    <source>
        <dbReference type="SAM" id="MobiDB-lite"/>
    </source>
</evidence>
<name>A0A098B9M3_DESHA</name>
<accession>A0A098B9M3</accession>
<evidence type="ECO:0000313" key="3">
    <source>
        <dbReference type="EMBL" id="CDX05070.1"/>
    </source>
</evidence>
<dbReference type="AlphaFoldDB" id="A0A098B9M3"/>
<protein>
    <submittedName>
        <fullName evidence="3">Tape measure domain protein</fullName>
    </submittedName>
</protein>
<dbReference type="EMBL" id="LK996017">
    <property type="protein sequence ID" value="CDX05070.1"/>
    <property type="molecule type" value="Genomic_DNA"/>
</dbReference>
<gene>
    <name evidence="3" type="ORF">DPCES_5184</name>
</gene>
<reference evidence="3" key="1">
    <citation type="submission" date="2014-07" db="EMBL/GenBank/DDBJ databases">
        <authorList>
            <person name="Hornung V.Bastian."/>
        </authorList>
    </citation>
    <scope>NUCLEOTIDE SEQUENCE</scope>
    <source>
        <strain evidence="3">PCE-S</strain>
    </source>
</reference>
<dbReference type="RefSeq" id="WP_245281089.1">
    <property type="nucleotide sequence ID" value="NZ_LK996017.1"/>
</dbReference>
<organism evidence="3">
    <name type="scientific">Desulfitobacterium hafniense</name>
    <name type="common">Desulfitobacterium frappieri</name>
    <dbReference type="NCBI Taxonomy" id="49338"/>
    <lineage>
        <taxon>Bacteria</taxon>
        <taxon>Bacillati</taxon>
        <taxon>Bacillota</taxon>
        <taxon>Clostridia</taxon>
        <taxon>Eubacteriales</taxon>
        <taxon>Desulfitobacteriaceae</taxon>
        <taxon>Desulfitobacterium</taxon>
    </lineage>
</organism>
<feature type="region of interest" description="Disordered" evidence="2">
    <location>
        <begin position="114"/>
        <end position="139"/>
    </location>
</feature>
<keyword evidence="1" id="KW-0175">Coiled coil</keyword>
<feature type="coiled-coil region" evidence="1">
    <location>
        <begin position="331"/>
        <end position="362"/>
    </location>
</feature>